<keyword evidence="3" id="KW-1185">Reference proteome</keyword>
<protein>
    <submittedName>
        <fullName evidence="2">Uncharacterized protein</fullName>
    </submittedName>
</protein>
<dbReference type="InParanoid" id="A0A1J7IGX2"/>
<evidence type="ECO:0000313" key="3">
    <source>
        <dbReference type="Proteomes" id="UP000182658"/>
    </source>
</evidence>
<dbReference type="AlphaFoldDB" id="A0A1J7IGX2"/>
<name>A0A1J7IGX2_9PEZI</name>
<dbReference type="Proteomes" id="UP000182658">
    <property type="component" value="Unassembled WGS sequence"/>
</dbReference>
<feature type="region of interest" description="Disordered" evidence="1">
    <location>
        <begin position="28"/>
        <end position="56"/>
    </location>
</feature>
<reference evidence="2 3" key="1">
    <citation type="submission" date="2016-10" db="EMBL/GenBank/DDBJ databases">
        <title>Draft genome sequence of Coniochaeta ligniaria NRRL30616, a lignocellulolytic fungus for bioabatement of inhibitors in plant biomass hydrolysates.</title>
        <authorList>
            <consortium name="DOE Joint Genome Institute"/>
            <person name="Jimenez D.J."/>
            <person name="Hector R.E."/>
            <person name="Riley R."/>
            <person name="Sun H."/>
            <person name="Grigoriev I.V."/>
            <person name="Van Elsas J.D."/>
            <person name="Nichols N.N."/>
        </authorList>
    </citation>
    <scope>NUCLEOTIDE SEQUENCE [LARGE SCALE GENOMIC DNA]</scope>
    <source>
        <strain evidence="2 3">NRRL 30616</strain>
    </source>
</reference>
<organism evidence="2 3">
    <name type="scientific">Coniochaeta ligniaria NRRL 30616</name>
    <dbReference type="NCBI Taxonomy" id="1408157"/>
    <lineage>
        <taxon>Eukaryota</taxon>
        <taxon>Fungi</taxon>
        <taxon>Dikarya</taxon>
        <taxon>Ascomycota</taxon>
        <taxon>Pezizomycotina</taxon>
        <taxon>Sordariomycetes</taxon>
        <taxon>Sordariomycetidae</taxon>
        <taxon>Coniochaetales</taxon>
        <taxon>Coniochaetaceae</taxon>
        <taxon>Coniochaeta</taxon>
    </lineage>
</organism>
<evidence type="ECO:0000313" key="2">
    <source>
        <dbReference type="EMBL" id="OIW26629.1"/>
    </source>
</evidence>
<dbReference type="EMBL" id="KV875100">
    <property type="protein sequence ID" value="OIW26629.1"/>
    <property type="molecule type" value="Genomic_DNA"/>
</dbReference>
<proteinExistence type="predicted"/>
<gene>
    <name evidence="2" type="ORF">CONLIGDRAFT_482252</name>
</gene>
<evidence type="ECO:0000256" key="1">
    <source>
        <dbReference type="SAM" id="MobiDB-lite"/>
    </source>
</evidence>
<sequence length="137" mass="15588">MDADDLRVPGRRGCLMMTVPRCPKRKRIRMSHKRTPRQGTDRLPALSGLSKPRSKKESGECWSLFNETNCFSVSSIARTLPRIDFSQHFTTIQVQLAKLSCPNSGIHLRSLGASYMDGMLALIRRQSHIHRDEKPRA</sequence>
<accession>A0A1J7IGX2</accession>